<evidence type="ECO:0000313" key="3">
    <source>
        <dbReference type="Proteomes" id="UP000499080"/>
    </source>
</evidence>
<dbReference type="AlphaFoldDB" id="A0A4Y2I6Y0"/>
<accession>A0A4Y2I6Y0</accession>
<feature type="region of interest" description="Disordered" evidence="1">
    <location>
        <begin position="1"/>
        <end position="21"/>
    </location>
</feature>
<reference evidence="2 3" key="1">
    <citation type="journal article" date="2019" name="Sci. Rep.">
        <title>Orb-weaving spider Araneus ventricosus genome elucidates the spidroin gene catalogue.</title>
        <authorList>
            <person name="Kono N."/>
            <person name="Nakamura H."/>
            <person name="Ohtoshi R."/>
            <person name="Moran D.A.P."/>
            <person name="Shinohara A."/>
            <person name="Yoshida Y."/>
            <person name="Fujiwara M."/>
            <person name="Mori M."/>
            <person name="Tomita M."/>
            <person name="Arakawa K."/>
        </authorList>
    </citation>
    <scope>NUCLEOTIDE SEQUENCE [LARGE SCALE GENOMIC DNA]</scope>
</reference>
<gene>
    <name evidence="2" type="ORF">AVEN_171664_1</name>
</gene>
<evidence type="ECO:0000313" key="2">
    <source>
        <dbReference type="EMBL" id="GBM72886.1"/>
    </source>
</evidence>
<keyword evidence="3" id="KW-1185">Reference proteome</keyword>
<protein>
    <submittedName>
        <fullName evidence="2">Uncharacterized protein</fullName>
    </submittedName>
</protein>
<dbReference type="EMBL" id="BGPR01002406">
    <property type="protein sequence ID" value="GBM72886.1"/>
    <property type="molecule type" value="Genomic_DNA"/>
</dbReference>
<dbReference type="Proteomes" id="UP000499080">
    <property type="component" value="Unassembled WGS sequence"/>
</dbReference>
<comment type="caution">
    <text evidence="2">The sequence shown here is derived from an EMBL/GenBank/DDBJ whole genome shotgun (WGS) entry which is preliminary data.</text>
</comment>
<name>A0A4Y2I6Y0_ARAVE</name>
<sequence length="99" mass="11511">MARTNELSRHSPNFPPTPTNDGQFVLGLWRHIYRNFEGKDDGFEFLETVENRLGPMKVIEIVLYKYAVYIRRVHGELKGGVRESFRTLGVVSVRLDFIL</sequence>
<organism evidence="2 3">
    <name type="scientific">Araneus ventricosus</name>
    <name type="common">Orbweaver spider</name>
    <name type="synonym">Epeira ventricosa</name>
    <dbReference type="NCBI Taxonomy" id="182803"/>
    <lineage>
        <taxon>Eukaryota</taxon>
        <taxon>Metazoa</taxon>
        <taxon>Ecdysozoa</taxon>
        <taxon>Arthropoda</taxon>
        <taxon>Chelicerata</taxon>
        <taxon>Arachnida</taxon>
        <taxon>Araneae</taxon>
        <taxon>Araneomorphae</taxon>
        <taxon>Entelegynae</taxon>
        <taxon>Araneoidea</taxon>
        <taxon>Araneidae</taxon>
        <taxon>Araneus</taxon>
    </lineage>
</organism>
<proteinExistence type="predicted"/>
<evidence type="ECO:0000256" key="1">
    <source>
        <dbReference type="SAM" id="MobiDB-lite"/>
    </source>
</evidence>